<keyword evidence="6" id="KW-0238">DNA-binding</keyword>
<comment type="similarity">
    <text evidence="1">Belongs to the helicase family. UvrD subfamily.</text>
</comment>
<evidence type="ECO:0000256" key="2">
    <source>
        <dbReference type="ARBA" id="ARBA00022741"/>
    </source>
</evidence>
<dbReference type="Gene3D" id="1.10.486.10">
    <property type="entry name" value="PCRA, domain 4"/>
    <property type="match status" value="2"/>
</dbReference>
<keyword evidence="16" id="KW-0614">Plasmid</keyword>
<evidence type="ECO:0000256" key="8">
    <source>
        <dbReference type="ARBA" id="ARBA00034617"/>
    </source>
</evidence>
<evidence type="ECO:0000259" key="15">
    <source>
        <dbReference type="PROSITE" id="PS51217"/>
    </source>
</evidence>
<protein>
    <recommendedName>
        <fullName evidence="9">DNA 3'-5' helicase</fullName>
        <ecNumber evidence="9">5.6.2.4</ecNumber>
    </recommendedName>
    <alternativeName>
        <fullName evidence="10">DNA 3'-5' helicase II</fullName>
    </alternativeName>
</protein>
<evidence type="ECO:0000256" key="11">
    <source>
        <dbReference type="ARBA" id="ARBA00048988"/>
    </source>
</evidence>
<feature type="domain" description="UvrD-like helicase ATP-binding" evidence="14">
    <location>
        <begin position="3"/>
        <end position="337"/>
    </location>
</feature>
<dbReference type="EC" id="5.6.2.4" evidence="9"/>
<gene>
    <name evidence="16" type="ORF">P5S46_21360</name>
</gene>
<evidence type="ECO:0000256" key="13">
    <source>
        <dbReference type="SAM" id="MobiDB-lite"/>
    </source>
</evidence>
<feature type="region of interest" description="Disordered" evidence="13">
    <location>
        <begin position="799"/>
        <end position="833"/>
    </location>
</feature>
<proteinExistence type="inferred from homology"/>
<dbReference type="CDD" id="cd17932">
    <property type="entry name" value="DEXQc_UvrD"/>
    <property type="match status" value="1"/>
</dbReference>
<evidence type="ECO:0000256" key="3">
    <source>
        <dbReference type="ARBA" id="ARBA00022801"/>
    </source>
</evidence>
<dbReference type="GO" id="GO:0043138">
    <property type="term" value="F:3'-5' DNA helicase activity"/>
    <property type="evidence" value="ECO:0007669"/>
    <property type="project" value="UniProtKB-EC"/>
</dbReference>
<evidence type="ECO:0000256" key="12">
    <source>
        <dbReference type="PROSITE-ProRule" id="PRU00560"/>
    </source>
</evidence>
<name>A0AAJ6CS85_AERCA</name>
<keyword evidence="2 12" id="KW-0547">Nucleotide-binding</keyword>
<evidence type="ECO:0000256" key="6">
    <source>
        <dbReference type="ARBA" id="ARBA00023125"/>
    </source>
</evidence>
<evidence type="ECO:0000259" key="14">
    <source>
        <dbReference type="PROSITE" id="PS51198"/>
    </source>
</evidence>
<dbReference type="GO" id="GO:0005524">
    <property type="term" value="F:ATP binding"/>
    <property type="evidence" value="ECO:0007669"/>
    <property type="project" value="UniProtKB-UniRule"/>
</dbReference>
<feature type="binding site" evidence="12">
    <location>
        <begin position="24"/>
        <end position="31"/>
    </location>
    <ligand>
        <name>ATP</name>
        <dbReference type="ChEBI" id="CHEBI:30616"/>
    </ligand>
</feature>
<feature type="compositionally biased region" description="Low complexity" evidence="13">
    <location>
        <begin position="814"/>
        <end position="827"/>
    </location>
</feature>
<reference evidence="16" key="1">
    <citation type="submission" date="2023-03" db="EMBL/GenBank/DDBJ databases">
        <title>Aeromonas caviae strain AC1520.</title>
        <authorList>
            <person name="Xie T."/>
            <person name="Zhang Q."/>
            <person name="Deng J."/>
            <person name="Li X."/>
        </authorList>
    </citation>
    <scope>NUCLEOTIDE SEQUENCE</scope>
    <source>
        <strain evidence="16">AC1520</strain>
        <plasmid evidence="16">pAC1520</plasmid>
    </source>
</reference>
<evidence type="ECO:0000256" key="4">
    <source>
        <dbReference type="ARBA" id="ARBA00022806"/>
    </source>
</evidence>
<keyword evidence="7" id="KW-0413">Isomerase</keyword>
<evidence type="ECO:0000313" key="17">
    <source>
        <dbReference type="Proteomes" id="UP001218423"/>
    </source>
</evidence>
<dbReference type="Proteomes" id="UP001218423">
    <property type="component" value="Plasmid pAC1520"/>
</dbReference>
<dbReference type="Pfam" id="PF00580">
    <property type="entry name" value="UvrD-helicase"/>
    <property type="match status" value="1"/>
</dbReference>
<dbReference type="AlphaFoldDB" id="A0AAJ6CS85"/>
<dbReference type="Gene3D" id="3.40.50.300">
    <property type="entry name" value="P-loop containing nucleotide triphosphate hydrolases"/>
    <property type="match status" value="3"/>
</dbReference>
<sequence>MLEGLNERQRLAAQHIDGPALINAGPGTGKTKLVTHRIAHLVRNNADPRGILALTFTNAAAEEMRSRIQDVGKEACYPVVVGTFHSFALRYILKPYAKHEFFTAAGYPNGIITLDEDNATKLLEEAIKAQDLPVRNLLETMGYKRKQISSKLSINRARGLTVDDVTRDIVAQNSNVIENWDSAMAIAGSIEDPSEHSSERDRLKTLIQQFPYLLSGAINKVWRTYNTLCKEVDGVDFDDMLLMAERLVKADSKVARALGRRFTHICLDEFQDVNPVQYSMIETIASHQPKPFNIFAVGDARQSIYKFRAADLTIMTSFPTRFPKCFVVDLVENYRSSHNIIDLANCFAVTMAGQITDGVLEAKGPNARLPLPVSLHRFRNDKTEAAWMVGQAQELIAQGQQASSIYFLYRNKSLYKELETALAAKGVNSQIVGNISFWETREVKDIIALLRVFARRQDAMAMARVIDNSDSGMTGASFRKVMHEKGLPAWAALESRISNGKSERARALKGFIDALKAHREKAVVDSDWVAWYHTAACQIFMENGDTLEEAKLSAAEILRTSSPEEQEEYKSMFKDPQIGYRKVYDELPIVKELRSFWHGFMAPPLKALDMKSWEKKGLAEQEQDEAWARRQQNINTVLEHITRTLEAGSVLEDVVSELTLRTENAQENDLDSVKLMTMHASKGLEADYVFLLGVEQENFMKSEDYSSEDEAEEGRNLYVAMTRPRKKLYMTTAATRMLNGEFRQNRELGFLEIFKHKLEVITHDGLATQHNQESKSEANDNAGLADQDWDSLIDTFIGTPGKMPPSAEDQVINPTPSESSPDTTTTTWGERPARRKFII</sequence>
<dbReference type="GO" id="GO:0016787">
    <property type="term" value="F:hydrolase activity"/>
    <property type="evidence" value="ECO:0007669"/>
    <property type="project" value="UniProtKB-UniRule"/>
</dbReference>
<dbReference type="PROSITE" id="PS51198">
    <property type="entry name" value="UVRD_HELICASE_ATP_BIND"/>
    <property type="match status" value="1"/>
</dbReference>
<evidence type="ECO:0000256" key="1">
    <source>
        <dbReference type="ARBA" id="ARBA00009922"/>
    </source>
</evidence>
<feature type="domain" description="UvrD-like helicase C-terminal" evidence="15">
    <location>
        <begin position="338"/>
        <end position="683"/>
    </location>
</feature>
<comment type="catalytic activity">
    <reaction evidence="11">
        <text>ATP + H2O = ADP + phosphate + H(+)</text>
        <dbReference type="Rhea" id="RHEA:13065"/>
        <dbReference type="ChEBI" id="CHEBI:15377"/>
        <dbReference type="ChEBI" id="CHEBI:15378"/>
        <dbReference type="ChEBI" id="CHEBI:30616"/>
        <dbReference type="ChEBI" id="CHEBI:43474"/>
        <dbReference type="ChEBI" id="CHEBI:456216"/>
        <dbReference type="EC" id="5.6.2.4"/>
    </reaction>
</comment>
<dbReference type="GO" id="GO:0000725">
    <property type="term" value="P:recombinational repair"/>
    <property type="evidence" value="ECO:0007669"/>
    <property type="project" value="TreeGrafter"/>
</dbReference>
<dbReference type="PROSITE" id="PS51217">
    <property type="entry name" value="UVRD_HELICASE_CTER"/>
    <property type="match status" value="1"/>
</dbReference>
<evidence type="ECO:0000256" key="9">
    <source>
        <dbReference type="ARBA" id="ARBA00034808"/>
    </source>
</evidence>
<comment type="catalytic activity">
    <reaction evidence="8">
        <text>Couples ATP hydrolysis with the unwinding of duplex DNA by translocating in the 3'-5' direction.</text>
        <dbReference type="EC" id="5.6.2.4"/>
    </reaction>
</comment>
<dbReference type="InterPro" id="IPR027417">
    <property type="entry name" value="P-loop_NTPase"/>
</dbReference>
<dbReference type="InterPro" id="IPR014017">
    <property type="entry name" value="DNA_helicase_UvrD-like_C"/>
</dbReference>
<dbReference type="InterPro" id="IPR000212">
    <property type="entry name" value="DNA_helicase_UvrD/REP"/>
</dbReference>
<geneLocation type="plasmid" evidence="16 17">
    <name>pAC1520</name>
</geneLocation>
<dbReference type="PANTHER" id="PTHR11070:SF2">
    <property type="entry name" value="ATP-DEPENDENT DNA HELICASE SRS2"/>
    <property type="match status" value="1"/>
</dbReference>
<dbReference type="RefSeq" id="WP_277857229.1">
    <property type="nucleotide sequence ID" value="NZ_CP120943.1"/>
</dbReference>
<dbReference type="PANTHER" id="PTHR11070">
    <property type="entry name" value="UVRD / RECB / PCRA DNA HELICASE FAMILY MEMBER"/>
    <property type="match status" value="1"/>
</dbReference>
<evidence type="ECO:0000313" key="16">
    <source>
        <dbReference type="EMBL" id="WFG00313.1"/>
    </source>
</evidence>
<organism evidence="16 17">
    <name type="scientific">Aeromonas caviae</name>
    <name type="common">Aeromonas punctata</name>
    <dbReference type="NCBI Taxonomy" id="648"/>
    <lineage>
        <taxon>Bacteria</taxon>
        <taxon>Pseudomonadati</taxon>
        <taxon>Pseudomonadota</taxon>
        <taxon>Gammaproteobacteria</taxon>
        <taxon>Aeromonadales</taxon>
        <taxon>Aeromonadaceae</taxon>
        <taxon>Aeromonas</taxon>
    </lineage>
</organism>
<keyword evidence="3 12" id="KW-0378">Hydrolase</keyword>
<dbReference type="SUPFAM" id="SSF52540">
    <property type="entry name" value="P-loop containing nucleoside triphosphate hydrolases"/>
    <property type="match status" value="1"/>
</dbReference>
<evidence type="ECO:0000256" key="7">
    <source>
        <dbReference type="ARBA" id="ARBA00023235"/>
    </source>
</evidence>
<dbReference type="EMBL" id="CP120943">
    <property type="protein sequence ID" value="WFG00313.1"/>
    <property type="molecule type" value="Genomic_DNA"/>
</dbReference>
<accession>A0AAJ6CS85</accession>
<dbReference type="Pfam" id="PF13361">
    <property type="entry name" value="UvrD_C"/>
    <property type="match status" value="1"/>
</dbReference>
<keyword evidence="5 12" id="KW-0067">ATP-binding</keyword>
<evidence type="ECO:0000256" key="5">
    <source>
        <dbReference type="ARBA" id="ARBA00022840"/>
    </source>
</evidence>
<dbReference type="InterPro" id="IPR013986">
    <property type="entry name" value="DExx_box_DNA_helicase_dom_sf"/>
</dbReference>
<evidence type="ECO:0000256" key="10">
    <source>
        <dbReference type="ARBA" id="ARBA00034923"/>
    </source>
</evidence>
<keyword evidence="4 12" id="KW-0347">Helicase</keyword>
<dbReference type="GO" id="GO:0003677">
    <property type="term" value="F:DNA binding"/>
    <property type="evidence" value="ECO:0007669"/>
    <property type="project" value="UniProtKB-KW"/>
</dbReference>
<dbReference type="Gene3D" id="1.10.10.160">
    <property type="match status" value="1"/>
</dbReference>
<dbReference type="InterPro" id="IPR014016">
    <property type="entry name" value="UvrD-like_ATP-bd"/>
</dbReference>